<dbReference type="CDD" id="cd00211">
    <property type="entry name" value="PTS_IIA_fru"/>
    <property type="match status" value="1"/>
</dbReference>
<evidence type="ECO:0000256" key="1">
    <source>
        <dbReference type="SAM" id="MobiDB-lite"/>
    </source>
</evidence>
<dbReference type="Gene3D" id="3.40.930.10">
    <property type="entry name" value="Mannitol-specific EII, Chain A"/>
    <property type="match status" value="1"/>
</dbReference>
<dbReference type="InterPro" id="IPR016152">
    <property type="entry name" value="PTrfase/Anion_transptr"/>
</dbReference>
<feature type="region of interest" description="Disordered" evidence="1">
    <location>
        <begin position="295"/>
        <end position="320"/>
    </location>
</feature>
<name>A0ABU8J4R5_9BURK</name>
<comment type="caution">
    <text evidence="3">The sequence shown here is derived from an EMBL/GenBank/DDBJ whole genome shotgun (WGS) entry which is preliminary data.</text>
</comment>
<keyword evidence="3" id="KW-0762">Sugar transport</keyword>
<dbReference type="Pfam" id="PF00359">
    <property type="entry name" value="PTS_EIIA_2"/>
    <property type="match status" value="1"/>
</dbReference>
<keyword evidence="4" id="KW-1185">Reference proteome</keyword>
<dbReference type="EMBL" id="JACFYJ010000137">
    <property type="protein sequence ID" value="MEI6002856.1"/>
    <property type="molecule type" value="Genomic_DNA"/>
</dbReference>
<keyword evidence="3" id="KW-0813">Transport</keyword>
<evidence type="ECO:0000313" key="4">
    <source>
        <dbReference type="Proteomes" id="UP001386437"/>
    </source>
</evidence>
<evidence type="ECO:0000313" key="3">
    <source>
        <dbReference type="EMBL" id="MEI6002856.1"/>
    </source>
</evidence>
<dbReference type="RefSeq" id="WP_336602443.1">
    <property type="nucleotide sequence ID" value="NZ_JACFYJ010000137.1"/>
</dbReference>
<dbReference type="InterPro" id="IPR051541">
    <property type="entry name" value="PTS_SugarTrans_NitroReg"/>
</dbReference>
<dbReference type="SUPFAM" id="SSF55804">
    <property type="entry name" value="Phoshotransferase/anion transport protein"/>
    <property type="match status" value="1"/>
</dbReference>
<sequence length="320" mass="34672">MTKARAILRAIFGIHHHHGAAARRPVPSRSVMMRVTLDAQHVTPLRRALTRDCAGQPWTIRIATLPHTGRVQLSLYLPKDAVSDAIRQVTRIAPAAQFGHLFEIPDTPTDGWRDLLRSTSWAQAANALRPVKPAVKASDERVETLDRLLAADNVLLDADVADRDALFARLGAFCETHYGVPARQVIDGLDAREALGSTGLGQGVAVPHSQIAGLFAPVVMYVRPAVPLDFDAPDARPVSDVIALFVPEGANTMHLNLLADVAQRFCDQHFRERLHACDSAREVCRLFSSEADADDLPPLASMPAPPARAAVTGSSARLRA</sequence>
<feature type="compositionally biased region" description="Low complexity" evidence="1">
    <location>
        <begin position="296"/>
        <end position="310"/>
    </location>
</feature>
<dbReference type="PANTHER" id="PTHR47738">
    <property type="entry name" value="PTS SYSTEM FRUCTOSE-LIKE EIIA COMPONENT-RELATED"/>
    <property type="match status" value="1"/>
</dbReference>
<evidence type="ECO:0000259" key="2">
    <source>
        <dbReference type="PROSITE" id="PS51094"/>
    </source>
</evidence>
<organism evidence="3 4">
    <name type="scientific">Paraburkholderia bengalensis</name>
    <dbReference type="NCBI Taxonomy" id="2747562"/>
    <lineage>
        <taxon>Bacteria</taxon>
        <taxon>Pseudomonadati</taxon>
        <taxon>Pseudomonadota</taxon>
        <taxon>Betaproteobacteria</taxon>
        <taxon>Burkholderiales</taxon>
        <taxon>Burkholderiaceae</taxon>
        <taxon>Paraburkholderia</taxon>
    </lineage>
</organism>
<feature type="domain" description="PTS EIIA type-2" evidence="2">
    <location>
        <begin position="147"/>
        <end position="290"/>
    </location>
</feature>
<dbReference type="PROSITE" id="PS51094">
    <property type="entry name" value="PTS_EIIA_TYPE_2"/>
    <property type="match status" value="1"/>
</dbReference>
<reference evidence="3 4" key="1">
    <citation type="journal article" date="2022" name="Arch. Microbiol.">
        <title>Paraburkholderia bengalensis sp. nov. isolated from roots of Oryza sativa, IR64.</title>
        <authorList>
            <person name="Nag P."/>
            <person name="Mondal N."/>
            <person name="Sarkar J."/>
            <person name="Das S."/>
        </authorList>
    </citation>
    <scope>NUCLEOTIDE SEQUENCE [LARGE SCALE GENOMIC DNA]</scope>
    <source>
        <strain evidence="3 4">IR64_4_BI</strain>
    </source>
</reference>
<gene>
    <name evidence="3" type="ORF">H3V53_38930</name>
</gene>
<proteinExistence type="predicted"/>
<dbReference type="PANTHER" id="PTHR47738:SF1">
    <property type="entry name" value="NITROGEN REGULATORY PROTEIN"/>
    <property type="match status" value="1"/>
</dbReference>
<protein>
    <submittedName>
        <fullName evidence="3">PTS sugar transporter subunit IIA</fullName>
    </submittedName>
</protein>
<accession>A0ABU8J4R5</accession>
<dbReference type="InterPro" id="IPR002178">
    <property type="entry name" value="PTS_EIIA_type-2_dom"/>
</dbReference>
<dbReference type="Proteomes" id="UP001386437">
    <property type="component" value="Unassembled WGS sequence"/>
</dbReference>